<dbReference type="PANTHER" id="PTHR47960">
    <property type="entry name" value="DEAD-BOX ATP-DEPENDENT RNA HELICASE 50"/>
    <property type="match status" value="1"/>
</dbReference>
<dbReference type="Proteomes" id="UP001140949">
    <property type="component" value="Unassembled WGS sequence"/>
</dbReference>
<accession>A0AAX6GLW0</accession>
<reference evidence="5" key="1">
    <citation type="journal article" date="2023" name="GigaByte">
        <title>Genome assembly of the bearded iris, Iris pallida Lam.</title>
        <authorList>
            <person name="Bruccoleri R.E."/>
            <person name="Oakeley E.J."/>
            <person name="Faust A.M.E."/>
            <person name="Altorfer M."/>
            <person name="Dessus-Babus S."/>
            <person name="Burckhardt D."/>
            <person name="Oertli M."/>
            <person name="Naumann U."/>
            <person name="Petersen F."/>
            <person name="Wong J."/>
        </authorList>
    </citation>
    <scope>NUCLEOTIDE SEQUENCE</scope>
    <source>
        <strain evidence="5">GSM-AAB239-AS_SAM_17_03QT</strain>
    </source>
</reference>
<keyword evidence="4" id="KW-0067">ATP-binding</keyword>
<proteinExistence type="predicted"/>
<keyword evidence="3 5" id="KW-0347">Helicase</keyword>
<reference evidence="5" key="2">
    <citation type="submission" date="2023-04" db="EMBL/GenBank/DDBJ databases">
        <authorList>
            <person name="Bruccoleri R.E."/>
            <person name="Oakeley E.J."/>
            <person name="Faust A.-M."/>
            <person name="Dessus-Babus S."/>
            <person name="Altorfer M."/>
            <person name="Burckhardt D."/>
            <person name="Oertli M."/>
            <person name="Naumann U."/>
            <person name="Petersen F."/>
            <person name="Wong J."/>
        </authorList>
    </citation>
    <scope>NUCLEOTIDE SEQUENCE</scope>
    <source>
        <strain evidence="5">GSM-AAB239-AS_SAM_17_03QT</strain>
        <tissue evidence="5">Leaf</tissue>
    </source>
</reference>
<comment type="caution">
    <text evidence="5">The sequence shown here is derived from an EMBL/GenBank/DDBJ whole genome shotgun (WGS) entry which is preliminary data.</text>
</comment>
<keyword evidence="6" id="KW-1185">Reference proteome</keyword>
<dbReference type="SUPFAM" id="SSF52540">
    <property type="entry name" value="P-loop containing nucleoside triphosphate hydrolases"/>
    <property type="match status" value="1"/>
</dbReference>
<gene>
    <name evidence="5" type="ORF">M6B38_358285</name>
</gene>
<evidence type="ECO:0000256" key="1">
    <source>
        <dbReference type="ARBA" id="ARBA00022741"/>
    </source>
</evidence>
<dbReference type="GO" id="GO:0004386">
    <property type="term" value="F:helicase activity"/>
    <property type="evidence" value="ECO:0007669"/>
    <property type="project" value="UniProtKB-KW"/>
</dbReference>
<keyword evidence="1" id="KW-0547">Nucleotide-binding</keyword>
<organism evidence="5 6">
    <name type="scientific">Iris pallida</name>
    <name type="common">Sweet iris</name>
    <dbReference type="NCBI Taxonomy" id="29817"/>
    <lineage>
        <taxon>Eukaryota</taxon>
        <taxon>Viridiplantae</taxon>
        <taxon>Streptophyta</taxon>
        <taxon>Embryophyta</taxon>
        <taxon>Tracheophyta</taxon>
        <taxon>Spermatophyta</taxon>
        <taxon>Magnoliopsida</taxon>
        <taxon>Liliopsida</taxon>
        <taxon>Asparagales</taxon>
        <taxon>Iridaceae</taxon>
        <taxon>Iridoideae</taxon>
        <taxon>Irideae</taxon>
        <taxon>Iris</taxon>
    </lineage>
</organism>
<dbReference type="Gene3D" id="3.40.50.300">
    <property type="entry name" value="P-loop containing nucleotide triphosphate hydrolases"/>
    <property type="match status" value="1"/>
</dbReference>
<dbReference type="InterPro" id="IPR027417">
    <property type="entry name" value="P-loop_NTPase"/>
</dbReference>
<evidence type="ECO:0000313" key="6">
    <source>
        <dbReference type="Proteomes" id="UP001140949"/>
    </source>
</evidence>
<name>A0AAX6GLW0_IRIPA</name>
<keyword evidence="2" id="KW-0378">Hydrolase</keyword>
<sequence length="88" mass="10139">MLNNCRSISKNGIPFRSMVATGGFKQKTQLDSLKQELDVLIATPGRFIFLLQEGFVKLDNLKWCCQLLIALFKSSLFCWKKNFCNYIL</sequence>
<evidence type="ECO:0000256" key="3">
    <source>
        <dbReference type="ARBA" id="ARBA00022806"/>
    </source>
</evidence>
<dbReference type="GO" id="GO:0016787">
    <property type="term" value="F:hydrolase activity"/>
    <property type="evidence" value="ECO:0007669"/>
    <property type="project" value="UniProtKB-KW"/>
</dbReference>
<dbReference type="AlphaFoldDB" id="A0AAX6GLW0"/>
<evidence type="ECO:0000313" key="5">
    <source>
        <dbReference type="EMBL" id="KAJ6829305.1"/>
    </source>
</evidence>
<dbReference type="GO" id="GO:0005524">
    <property type="term" value="F:ATP binding"/>
    <property type="evidence" value="ECO:0007669"/>
    <property type="project" value="UniProtKB-KW"/>
</dbReference>
<evidence type="ECO:0000256" key="4">
    <source>
        <dbReference type="ARBA" id="ARBA00022840"/>
    </source>
</evidence>
<evidence type="ECO:0000256" key="2">
    <source>
        <dbReference type="ARBA" id="ARBA00022801"/>
    </source>
</evidence>
<dbReference type="EMBL" id="JANAVB010018799">
    <property type="protein sequence ID" value="KAJ6829305.1"/>
    <property type="molecule type" value="Genomic_DNA"/>
</dbReference>
<protein>
    <submittedName>
        <fullName evidence="5">DEAD-box ATP-dependent RNA helicase 50</fullName>
    </submittedName>
</protein>